<accession>A0AAW1XUL2</accession>
<evidence type="ECO:0000313" key="1">
    <source>
        <dbReference type="EMBL" id="KAK9939629.1"/>
    </source>
</evidence>
<comment type="caution">
    <text evidence="1">The sequence shown here is derived from an EMBL/GenBank/DDBJ whole genome shotgun (WGS) entry which is preliminary data.</text>
</comment>
<keyword evidence="2" id="KW-1185">Reference proteome</keyword>
<dbReference type="Gene3D" id="3.90.550.50">
    <property type="match status" value="1"/>
</dbReference>
<reference evidence="1 2" key="1">
    <citation type="journal article" date="2023" name="G3 (Bethesda)">
        <title>A chromosome-length genome assembly and annotation of blackberry (Rubus argutus, cv. 'Hillquist').</title>
        <authorList>
            <person name="Bruna T."/>
            <person name="Aryal R."/>
            <person name="Dudchenko O."/>
            <person name="Sargent D.J."/>
            <person name="Mead D."/>
            <person name="Buti M."/>
            <person name="Cavallini A."/>
            <person name="Hytonen T."/>
            <person name="Andres J."/>
            <person name="Pham M."/>
            <person name="Weisz D."/>
            <person name="Mascagni F."/>
            <person name="Usai G."/>
            <person name="Natali L."/>
            <person name="Bassil N."/>
            <person name="Fernandez G.E."/>
            <person name="Lomsadze A."/>
            <person name="Armour M."/>
            <person name="Olukolu B."/>
            <person name="Poorten T."/>
            <person name="Britton C."/>
            <person name="Davik J."/>
            <person name="Ashrafi H."/>
            <person name="Aiden E.L."/>
            <person name="Borodovsky M."/>
            <person name="Worthington M."/>
        </authorList>
    </citation>
    <scope>NUCLEOTIDE SEQUENCE [LARGE SCALE GENOMIC DNA]</scope>
    <source>
        <strain evidence="1">PI 553951</strain>
    </source>
</reference>
<dbReference type="Proteomes" id="UP001457282">
    <property type="component" value="Unassembled WGS sequence"/>
</dbReference>
<name>A0AAW1XUL2_RUBAR</name>
<dbReference type="InterPro" id="IPR006740">
    <property type="entry name" value="DUF604"/>
</dbReference>
<sequence length="314" mass="35608">MSDDDTILVVDNLVEVLSKYDHTKYHYIGTTSECIKSNFDFAFDMAFGGAGYILSYPLVAALSTKLDECIERYPYSWTSDLTLHKCLTDLGVTLTEEKGLHQMDLVGDISGLLSAHPQSPFLSIHHLDIVDPLFPSKNRTESINHLMKAAQVDRSRVLQQTICYHRPSNWSFSISWGYSAHIYENIIPRSILRRPLETFRPWKNVRPPLYMFNTRLPSNNPCEAPHVFYFDSIDQHVEGNQIVTTYSRVAPRGLLPCSSSGNHSADFITKIQVYSSSTTHLEMRGKDCCDIVQATNINTAQVIYRSCMESEIIA</sequence>
<dbReference type="Pfam" id="PF04646">
    <property type="entry name" value="DUF604"/>
    <property type="match status" value="1"/>
</dbReference>
<gene>
    <name evidence="1" type="ORF">M0R45_016319</name>
</gene>
<evidence type="ECO:0000313" key="2">
    <source>
        <dbReference type="Proteomes" id="UP001457282"/>
    </source>
</evidence>
<organism evidence="1 2">
    <name type="scientific">Rubus argutus</name>
    <name type="common">Southern blackberry</name>
    <dbReference type="NCBI Taxonomy" id="59490"/>
    <lineage>
        <taxon>Eukaryota</taxon>
        <taxon>Viridiplantae</taxon>
        <taxon>Streptophyta</taxon>
        <taxon>Embryophyta</taxon>
        <taxon>Tracheophyta</taxon>
        <taxon>Spermatophyta</taxon>
        <taxon>Magnoliopsida</taxon>
        <taxon>eudicotyledons</taxon>
        <taxon>Gunneridae</taxon>
        <taxon>Pentapetalae</taxon>
        <taxon>rosids</taxon>
        <taxon>fabids</taxon>
        <taxon>Rosales</taxon>
        <taxon>Rosaceae</taxon>
        <taxon>Rosoideae</taxon>
        <taxon>Rosoideae incertae sedis</taxon>
        <taxon>Rubus</taxon>
    </lineage>
</organism>
<dbReference type="EMBL" id="JBEDUW010000003">
    <property type="protein sequence ID" value="KAK9939629.1"/>
    <property type="molecule type" value="Genomic_DNA"/>
</dbReference>
<dbReference type="AlphaFoldDB" id="A0AAW1XUL2"/>
<proteinExistence type="predicted"/>
<protein>
    <submittedName>
        <fullName evidence="1">Uncharacterized protein</fullName>
    </submittedName>
</protein>
<dbReference type="PANTHER" id="PTHR10811">
    <property type="entry name" value="FRINGE-RELATED"/>
    <property type="match status" value="1"/>
</dbReference>